<dbReference type="AlphaFoldDB" id="A0AAV1M1Z4"/>
<reference evidence="2 3" key="1">
    <citation type="submission" date="2023-11" db="EMBL/GenBank/DDBJ databases">
        <authorList>
            <person name="Hedman E."/>
            <person name="Englund M."/>
            <person name="Stromberg M."/>
            <person name="Nyberg Akerstrom W."/>
            <person name="Nylinder S."/>
            <person name="Jareborg N."/>
            <person name="Kallberg Y."/>
            <person name="Kronander E."/>
        </authorList>
    </citation>
    <scope>NUCLEOTIDE SEQUENCE [LARGE SCALE GENOMIC DNA]</scope>
</reference>
<proteinExistence type="predicted"/>
<keyword evidence="3" id="KW-1185">Reference proteome</keyword>
<sequence>MNCKNDNLTLISFNCKSIERSFEDVRDLCEKADCVILQETWLLPWDIPILGKIHKDFGYTGNSAIDVGAEILRGRPYGGVAILWRKSVFQSVSVITSINLIKTIVVLIVKNKTGDISDKSNYRPISLATVTAKVLDRLLSNELQKVLQIHEA</sequence>
<dbReference type="Pfam" id="PF03372">
    <property type="entry name" value="Exo_endo_phos"/>
    <property type="match status" value="1"/>
</dbReference>
<dbReference type="InterPro" id="IPR005135">
    <property type="entry name" value="Endo/exonuclease/phosphatase"/>
</dbReference>
<evidence type="ECO:0000313" key="2">
    <source>
        <dbReference type="EMBL" id="CAK1601199.1"/>
    </source>
</evidence>
<organism evidence="2 3">
    <name type="scientific">Parnassius mnemosyne</name>
    <name type="common">clouded apollo</name>
    <dbReference type="NCBI Taxonomy" id="213953"/>
    <lineage>
        <taxon>Eukaryota</taxon>
        <taxon>Metazoa</taxon>
        <taxon>Ecdysozoa</taxon>
        <taxon>Arthropoda</taxon>
        <taxon>Hexapoda</taxon>
        <taxon>Insecta</taxon>
        <taxon>Pterygota</taxon>
        <taxon>Neoptera</taxon>
        <taxon>Endopterygota</taxon>
        <taxon>Lepidoptera</taxon>
        <taxon>Glossata</taxon>
        <taxon>Ditrysia</taxon>
        <taxon>Papilionoidea</taxon>
        <taxon>Papilionidae</taxon>
        <taxon>Parnassiinae</taxon>
        <taxon>Parnassini</taxon>
        <taxon>Parnassius</taxon>
        <taxon>Driopa</taxon>
    </lineage>
</organism>
<dbReference type="GO" id="GO:0003824">
    <property type="term" value="F:catalytic activity"/>
    <property type="evidence" value="ECO:0007669"/>
    <property type="project" value="InterPro"/>
</dbReference>
<protein>
    <recommendedName>
        <fullName evidence="1">Endonuclease/exonuclease/phosphatase domain-containing protein</fullName>
    </recommendedName>
</protein>
<accession>A0AAV1M1Z4</accession>
<dbReference type="Proteomes" id="UP001314205">
    <property type="component" value="Unassembled WGS sequence"/>
</dbReference>
<dbReference type="EMBL" id="CAVLGL010000126">
    <property type="protein sequence ID" value="CAK1601199.1"/>
    <property type="molecule type" value="Genomic_DNA"/>
</dbReference>
<feature type="domain" description="Endonuclease/exonuclease/phosphatase" evidence="1">
    <location>
        <begin position="11"/>
        <end position="104"/>
    </location>
</feature>
<comment type="caution">
    <text evidence="2">The sequence shown here is derived from an EMBL/GenBank/DDBJ whole genome shotgun (WGS) entry which is preliminary data.</text>
</comment>
<evidence type="ECO:0000259" key="1">
    <source>
        <dbReference type="Pfam" id="PF03372"/>
    </source>
</evidence>
<evidence type="ECO:0000313" key="3">
    <source>
        <dbReference type="Proteomes" id="UP001314205"/>
    </source>
</evidence>
<dbReference type="InterPro" id="IPR036691">
    <property type="entry name" value="Endo/exonu/phosph_ase_sf"/>
</dbReference>
<dbReference type="Gene3D" id="3.60.10.10">
    <property type="entry name" value="Endonuclease/exonuclease/phosphatase"/>
    <property type="match status" value="1"/>
</dbReference>
<dbReference type="SUPFAM" id="SSF56219">
    <property type="entry name" value="DNase I-like"/>
    <property type="match status" value="1"/>
</dbReference>
<gene>
    <name evidence="2" type="ORF">PARMNEM_LOCUS19867</name>
</gene>
<name>A0AAV1M1Z4_9NEOP</name>